<dbReference type="Proteomes" id="UP000012960">
    <property type="component" value="Unplaced"/>
</dbReference>
<name>A0A804ITS7_MUSAM</name>
<organism evidence="2 3">
    <name type="scientific">Musa acuminata subsp. malaccensis</name>
    <name type="common">Wild banana</name>
    <name type="synonym">Musa malaccensis</name>
    <dbReference type="NCBI Taxonomy" id="214687"/>
    <lineage>
        <taxon>Eukaryota</taxon>
        <taxon>Viridiplantae</taxon>
        <taxon>Streptophyta</taxon>
        <taxon>Embryophyta</taxon>
        <taxon>Tracheophyta</taxon>
        <taxon>Spermatophyta</taxon>
        <taxon>Magnoliopsida</taxon>
        <taxon>Liliopsida</taxon>
        <taxon>Zingiberales</taxon>
        <taxon>Musaceae</taxon>
        <taxon>Musa</taxon>
    </lineage>
</organism>
<keyword evidence="3" id="KW-1185">Reference proteome</keyword>
<dbReference type="EMBL" id="HG996469">
    <property type="protein sequence ID" value="CAG1843361.1"/>
    <property type="molecule type" value="Genomic_DNA"/>
</dbReference>
<dbReference type="Gramene" id="Ma04_t25490.1">
    <property type="protein sequence ID" value="Ma04_p25490.1"/>
    <property type="gene ID" value="Ma04_g25490"/>
</dbReference>
<sequence length="68" mass="7522">MLLKILLSLMTPCNLNRGSLGLWWGADSLGKLPPPRDALKASVQTMVFLHMPFNSGHGRRLFPLPVPL</sequence>
<dbReference type="InParanoid" id="A0A804ITS7"/>
<dbReference type="AlphaFoldDB" id="A0A804ITS7"/>
<evidence type="ECO:0000313" key="3">
    <source>
        <dbReference type="Proteomes" id="UP000012960"/>
    </source>
</evidence>
<reference evidence="1" key="1">
    <citation type="submission" date="2021-03" db="EMBL/GenBank/DDBJ databases">
        <authorList>
            <consortium name="Genoscope - CEA"/>
            <person name="William W."/>
        </authorList>
    </citation>
    <scope>NUCLEOTIDE SEQUENCE</scope>
    <source>
        <strain evidence="1">Doubled-haploid Pahang</strain>
    </source>
</reference>
<accession>A0A804ITS7</accession>
<proteinExistence type="predicted"/>
<evidence type="ECO:0000313" key="1">
    <source>
        <dbReference type="EMBL" id="CAG1843361.1"/>
    </source>
</evidence>
<gene>
    <name evidence="1" type="ORF">GSMUA_131560.1</name>
</gene>
<dbReference type="EnsemblPlants" id="Ma04_t25490.1">
    <property type="protein sequence ID" value="Ma04_p25490.1"/>
    <property type="gene ID" value="Ma04_g25490"/>
</dbReference>
<evidence type="ECO:0000313" key="2">
    <source>
        <dbReference type="EnsemblPlants" id="Ma04_p25490.1"/>
    </source>
</evidence>
<protein>
    <submittedName>
        <fullName evidence="1">(wild Malaysian banana) hypothetical protein</fullName>
    </submittedName>
</protein>
<reference evidence="2" key="2">
    <citation type="submission" date="2021-05" db="UniProtKB">
        <authorList>
            <consortium name="EnsemblPlants"/>
        </authorList>
    </citation>
    <scope>IDENTIFICATION</scope>
    <source>
        <strain evidence="2">subsp. malaccensis</strain>
    </source>
</reference>